<feature type="transmembrane region" description="Helical" evidence="16">
    <location>
        <begin position="248"/>
        <end position="266"/>
    </location>
</feature>
<evidence type="ECO:0000256" key="13">
    <source>
        <dbReference type="ARBA" id="ARBA00040810"/>
    </source>
</evidence>
<comment type="catalytic activity">
    <reaction evidence="15 16">
        <text>heme b + (2E,6E)-farnesyl diphosphate + H2O = Fe(II)-heme o + diphosphate</text>
        <dbReference type="Rhea" id="RHEA:28070"/>
        <dbReference type="ChEBI" id="CHEBI:15377"/>
        <dbReference type="ChEBI" id="CHEBI:33019"/>
        <dbReference type="ChEBI" id="CHEBI:60344"/>
        <dbReference type="ChEBI" id="CHEBI:60530"/>
        <dbReference type="ChEBI" id="CHEBI:175763"/>
        <dbReference type="EC" id="2.5.1.141"/>
    </reaction>
</comment>
<feature type="transmembrane region" description="Helical" evidence="16">
    <location>
        <begin position="33"/>
        <end position="51"/>
    </location>
</feature>
<dbReference type="InterPro" id="IPR030470">
    <property type="entry name" value="UbiA_prenylTrfase_CS"/>
</dbReference>
<dbReference type="InterPro" id="IPR044878">
    <property type="entry name" value="UbiA_sf"/>
</dbReference>
<dbReference type="NCBIfam" id="NF003349">
    <property type="entry name" value="PRK04375.1-2"/>
    <property type="match status" value="1"/>
</dbReference>
<dbReference type="CDD" id="cd13957">
    <property type="entry name" value="PT_UbiA_Cox10"/>
    <property type="match status" value="1"/>
</dbReference>
<dbReference type="UniPathway" id="UPA00834">
    <property type="reaction ID" value="UER00712"/>
</dbReference>
<evidence type="ECO:0000256" key="6">
    <source>
        <dbReference type="ARBA" id="ARBA00022475"/>
    </source>
</evidence>
<reference evidence="17 18" key="1">
    <citation type="submission" date="2017-11" db="EMBL/GenBank/DDBJ databases">
        <title>Evolution of Phototrophy in the Chloroflexi Phylum Driven by Horizontal Gene Transfer.</title>
        <authorList>
            <person name="Ward L.M."/>
            <person name="Hemp J."/>
            <person name="Shih P.M."/>
            <person name="Mcglynn S.E."/>
            <person name="Fischer W."/>
        </authorList>
    </citation>
    <scope>NUCLEOTIDE SEQUENCE [LARGE SCALE GENOMIC DNA]</scope>
    <source>
        <strain evidence="17">CP2_2F</strain>
    </source>
</reference>
<evidence type="ECO:0000256" key="5">
    <source>
        <dbReference type="ARBA" id="ARBA00012292"/>
    </source>
</evidence>
<dbReference type="NCBIfam" id="TIGR01473">
    <property type="entry name" value="cyoE_ctaB"/>
    <property type="match status" value="1"/>
</dbReference>
<feature type="transmembrane region" description="Helical" evidence="16">
    <location>
        <begin position="57"/>
        <end position="80"/>
    </location>
</feature>
<evidence type="ECO:0000313" key="17">
    <source>
        <dbReference type="EMBL" id="PJF32251.1"/>
    </source>
</evidence>
<dbReference type="Proteomes" id="UP000228921">
    <property type="component" value="Unassembled WGS sequence"/>
</dbReference>
<evidence type="ECO:0000256" key="11">
    <source>
        <dbReference type="ARBA" id="ARBA00023136"/>
    </source>
</evidence>
<keyword evidence="7 16" id="KW-0808">Transferase</keyword>
<dbReference type="GO" id="GO:0005886">
    <property type="term" value="C:plasma membrane"/>
    <property type="evidence" value="ECO:0007669"/>
    <property type="project" value="UniProtKB-SubCell"/>
</dbReference>
<evidence type="ECO:0000256" key="14">
    <source>
        <dbReference type="ARBA" id="ARBA00042475"/>
    </source>
</evidence>
<dbReference type="PANTHER" id="PTHR43448">
    <property type="entry name" value="PROTOHEME IX FARNESYLTRANSFERASE, MITOCHONDRIAL"/>
    <property type="match status" value="1"/>
</dbReference>
<comment type="similarity">
    <text evidence="4">In the C-terminal section; belongs to the UbiA prenyltransferase family. Protoheme IX farnesyltransferase subfamily.</text>
</comment>
<proteinExistence type="inferred from homology"/>
<dbReference type="Gene3D" id="1.10.357.140">
    <property type="entry name" value="UbiA prenyltransferase"/>
    <property type="match status" value="1"/>
</dbReference>
<evidence type="ECO:0000313" key="18">
    <source>
        <dbReference type="Proteomes" id="UP000228921"/>
    </source>
</evidence>
<dbReference type="InterPro" id="IPR006369">
    <property type="entry name" value="Protohaem_IX_farnesylTrfase"/>
</dbReference>
<feature type="transmembrane region" description="Helical" evidence="16">
    <location>
        <begin position="287"/>
        <end position="304"/>
    </location>
</feature>
<feature type="transmembrane region" description="Helical" evidence="16">
    <location>
        <begin position="127"/>
        <end position="147"/>
    </location>
</feature>
<comment type="function">
    <text evidence="1 16">Converts heme B (protoheme IX) to heme O by substitution of the vinyl group on carbon 2 of heme B porphyrin ring with a hydroxyethyl farnesyl side group.</text>
</comment>
<feature type="transmembrane region" description="Helical" evidence="16">
    <location>
        <begin position="224"/>
        <end position="242"/>
    </location>
</feature>
<protein>
    <recommendedName>
        <fullName evidence="13 16">Protoheme IX farnesyltransferase</fullName>
        <ecNumber evidence="5 16">2.5.1.141</ecNumber>
    </recommendedName>
    <alternativeName>
        <fullName evidence="14 16">Heme B farnesyltransferase</fullName>
    </alternativeName>
    <alternativeName>
        <fullName evidence="12 16">Heme O synthase</fullName>
    </alternativeName>
</protein>
<dbReference type="PANTHER" id="PTHR43448:SF7">
    <property type="entry name" value="4-HYDROXYBENZOATE SOLANESYLTRANSFERASE"/>
    <property type="match status" value="1"/>
</dbReference>
<comment type="subcellular location">
    <subcellularLocation>
        <location evidence="2 16">Cell membrane</location>
        <topology evidence="2 16">Multi-pass membrane protein</topology>
    </subcellularLocation>
</comment>
<dbReference type="GO" id="GO:0008495">
    <property type="term" value="F:protoheme IX farnesyltransferase activity"/>
    <property type="evidence" value="ECO:0007669"/>
    <property type="project" value="UniProtKB-UniRule"/>
</dbReference>
<comment type="similarity">
    <text evidence="16">Belongs to the UbiA prenyltransferase family. Protoheme IX farnesyltransferase subfamily.</text>
</comment>
<keyword evidence="9 16" id="KW-1133">Transmembrane helix</keyword>
<evidence type="ECO:0000256" key="4">
    <source>
        <dbReference type="ARBA" id="ARBA00010223"/>
    </source>
</evidence>
<dbReference type="HAMAP" id="MF_00154">
    <property type="entry name" value="CyoE_CtaB"/>
    <property type="match status" value="1"/>
</dbReference>
<dbReference type="InterPro" id="IPR000537">
    <property type="entry name" value="UbiA_prenyltransferase"/>
</dbReference>
<organism evidence="17 18">
    <name type="scientific">Candidatus Thermofonsia Clade 1 bacterium</name>
    <dbReference type="NCBI Taxonomy" id="2364210"/>
    <lineage>
        <taxon>Bacteria</taxon>
        <taxon>Bacillati</taxon>
        <taxon>Chloroflexota</taxon>
        <taxon>Candidatus Thermofontia</taxon>
        <taxon>Candidatus Thermofonsia Clade 1</taxon>
    </lineage>
</organism>
<keyword evidence="8 16" id="KW-0812">Transmembrane</keyword>
<comment type="pathway">
    <text evidence="3 16">Porphyrin-containing compound metabolism; heme O biosynthesis; heme O from protoheme: step 1/1.</text>
</comment>
<dbReference type="PROSITE" id="PS00943">
    <property type="entry name" value="UBIA"/>
    <property type="match status" value="1"/>
</dbReference>
<evidence type="ECO:0000256" key="1">
    <source>
        <dbReference type="ARBA" id="ARBA00004019"/>
    </source>
</evidence>
<evidence type="ECO:0000256" key="9">
    <source>
        <dbReference type="ARBA" id="ARBA00022989"/>
    </source>
</evidence>
<evidence type="ECO:0000256" key="12">
    <source>
        <dbReference type="ARBA" id="ARBA00030253"/>
    </source>
</evidence>
<evidence type="ECO:0000256" key="3">
    <source>
        <dbReference type="ARBA" id="ARBA00004919"/>
    </source>
</evidence>
<evidence type="ECO:0000256" key="7">
    <source>
        <dbReference type="ARBA" id="ARBA00022679"/>
    </source>
</evidence>
<sequence>MATTLAERPNNPEPTSIGRGSLRDYVQLAKPRIVVLLIFTTVTAMVVAAQGRAIPLLTLLATVIGGAMAAAGASALNQYIDRDMDKQMSRTKNRPIPAGRIAPHYALIYGIALVAISVLILGVFVNWLAASLALIGALYYVVLYTILLKRNTVLNILIGGGAGAIPVLVGWAAVTGTLEPGAFVLFAIVFYWTPPHSWALALLVNADYARANVPMMPVARGVDAARVQILLYSLQLVALSILPVPFRIAGWFYLIAALLLGGGMIYESVRLLNEKSGVAAKRTYKYSTFYLALLFLALIIDQLFR</sequence>
<keyword evidence="10 16" id="KW-0350">Heme biosynthesis</keyword>
<evidence type="ECO:0000256" key="8">
    <source>
        <dbReference type="ARBA" id="ARBA00022692"/>
    </source>
</evidence>
<dbReference type="AlphaFoldDB" id="A0A2M8P3X8"/>
<evidence type="ECO:0000256" key="2">
    <source>
        <dbReference type="ARBA" id="ARBA00004651"/>
    </source>
</evidence>
<evidence type="ECO:0000256" key="15">
    <source>
        <dbReference type="ARBA" id="ARBA00047690"/>
    </source>
</evidence>
<feature type="transmembrane region" description="Helical" evidence="16">
    <location>
        <begin position="101"/>
        <end position="121"/>
    </location>
</feature>
<keyword evidence="6 16" id="KW-1003">Cell membrane</keyword>
<dbReference type="GO" id="GO:0048034">
    <property type="term" value="P:heme O biosynthetic process"/>
    <property type="evidence" value="ECO:0007669"/>
    <property type="project" value="UniProtKB-UniRule"/>
</dbReference>
<name>A0A2M8P3X8_9CHLR</name>
<comment type="miscellaneous">
    <text evidence="16">Carbon 2 of the heme B porphyrin ring is defined according to the Fischer nomenclature.</text>
</comment>
<keyword evidence="11 16" id="KW-0472">Membrane</keyword>
<dbReference type="EC" id="2.5.1.141" evidence="5 16"/>
<accession>A0A2M8P3X8</accession>
<evidence type="ECO:0000256" key="16">
    <source>
        <dbReference type="HAMAP-Rule" id="MF_00154"/>
    </source>
</evidence>
<feature type="transmembrane region" description="Helical" evidence="16">
    <location>
        <begin position="180"/>
        <end position="204"/>
    </location>
</feature>
<evidence type="ECO:0000256" key="10">
    <source>
        <dbReference type="ARBA" id="ARBA00023133"/>
    </source>
</evidence>
<gene>
    <name evidence="16" type="primary">ctaB</name>
    <name evidence="17" type="ORF">CUN51_01085</name>
</gene>
<dbReference type="Pfam" id="PF01040">
    <property type="entry name" value="UbiA"/>
    <property type="match status" value="1"/>
</dbReference>
<comment type="caution">
    <text evidence="17">The sequence shown here is derived from an EMBL/GenBank/DDBJ whole genome shotgun (WGS) entry which is preliminary data.</text>
</comment>
<dbReference type="EMBL" id="PGTK01000001">
    <property type="protein sequence ID" value="PJF32251.1"/>
    <property type="molecule type" value="Genomic_DNA"/>
</dbReference>
<feature type="transmembrane region" description="Helical" evidence="16">
    <location>
        <begin position="154"/>
        <end position="174"/>
    </location>
</feature>
<dbReference type="FunFam" id="1.10.357.140:FF:000001">
    <property type="entry name" value="Protoheme IX farnesyltransferase"/>
    <property type="match status" value="1"/>
</dbReference>